<dbReference type="Proteomes" id="UP000199673">
    <property type="component" value="Unassembled WGS sequence"/>
</dbReference>
<evidence type="ECO:0000313" key="1">
    <source>
        <dbReference type="EMBL" id="SFT76418.1"/>
    </source>
</evidence>
<accession>A0A1I7AN90</accession>
<keyword evidence="2" id="KW-1185">Reference proteome</keyword>
<dbReference type="PROSITE" id="PS51257">
    <property type="entry name" value="PROKAR_LIPOPROTEIN"/>
    <property type="match status" value="1"/>
</dbReference>
<dbReference type="EMBL" id="FPBF01000002">
    <property type="protein sequence ID" value="SFT76418.1"/>
    <property type="molecule type" value="Genomic_DNA"/>
</dbReference>
<dbReference type="STRING" id="305507.SAMN04489724_2092"/>
<dbReference type="AlphaFoldDB" id="A0A1I7AN90"/>
<gene>
    <name evidence="1" type="ORF">SAMN04489724_2092</name>
</gene>
<evidence type="ECO:0008006" key="3">
    <source>
        <dbReference type="Google" id="ProtNLM"/>
    </source>
</evidence>
<proteinExistence type="predicted"/>
<dbReference type="Pfam" id="PF13970">
    <property type="entry name" value="DUF4221"/>
    <property type="match status" value="1"/>
</dbReference>
<protein>
    <recommendedName>
        <fullName evidence="3">DUF4221 domain-containing protein</fullName>
    </recommendedName>
</protein>
<sequence>MKKLLTISLLALLAACGGKESDSTEQKNILENLTYTVDTVVVDAGEDFINLGFGLGSFDLTSDKSQLLFFQSKPLMLVTADLDELKILSKAEFETEGPNSVGAYTRGLKVGPSGEIFIKGYNGQGIFTPDGAMTENLRFFPEGLDPDYANDFIKVYGGGIYDFGSNKFYTQPYGEIEKLNELWVIDPVSKSFKSYPIPKMKSVRDSEITLTQKSDQGTTMNYFGPSAYMDMENGQLLISAGTMSGVYTLDLEADSVKFIDITHQTVPNEWNITVMNESSNEAGFMEDRRKIAEQLNFMDFKWDETRQMYLRFGKKTFFGENRADPPTYELYLFAYDKDFNVLGETKLESIKTIPISYFFKDGKLYSYVNVDDELGFVVFTFDF</sequence>
<dbReference type="RefSeq" id="WP_091692594.1">
    <property type="nucleotide sequence ID" value="NZ_FPBF01000002.1"/>
</dbReference>
<name>A0A1I7AN90_9BACT</name>
<reference evidence="2" key="1">
    <citation type="submission" date="2016-10" db="EMBL/GenBank/DDBJ databases">
        <authorList>
            <person name="Varghese N."/>
            <person name="Submissions S."/>
        </authorList>
    </citation>
    <scope>NUCLEOTIDE SEQUENCE [LARGE SCALE GENOMIC DNA]</scope>
    <source>
        <strain evidence="2">DSM 23445</strain>
    </source>
</reference>
<organism evidence="1 2">
    <name type="scientific">Algoriphagus locisalis</name>
    <dbReference type="NCBI Taxonomy" id="305507"/>
    <lineage>
        <taxon>Bacteria</taxon>
        <taxon>Pseudomonadati</taxon>
        <taxon>Bacteroidota</taxon>
        <taxon>Cytophagia</taxon>
        <taxon>Cytophagales</taxon>
        <taxon>Cyclobacteriaceae</taxon>
        <taxon>Algoriphagus</taxon>
    </lineage>
</organism>
<dbReference type="OrthoDB" id="833511at2"/>
<evidence type="ECO:0000313" key="2">
    <source>
        <dbReference type="Proteomes" id="UP000199673"/>
    </source>
</evidence>
<dbReference type="InterPro" id="IPR025316">
    <property type="entry name" value="DUF4221"/>
</dbReference>